<gene>
    <name evidence="3" type="ORF">SAMN06265379_103121</name>
</gene>
<keyword evidence="1" id="KW-1133">Transmembrane helix</keyword>
<keyword evidence="1" id="KW-0472">Membrane</keyword>
<reference evidence="3 4" key="1">
    <citation type="submission" date="2017-05" db="EMBL/GenBank/DDBJ databases">
        <authorList>
            <person name="Varghese N."/>
            <person name="Submissions S."/>
        </authorList>
    </citation>
    <scope>NUCLEOTIDE SEQUENCE [LARGE SCALE GENOMIC DNA]</scope>
    <source>
        <strain evidence="3 4">DSM 27040</strain>
    </source>
</reference>
<dbReference type="AlphaFoldDB" id="A0A521CIQ0"/>
<name>A0A521CIQ0_SACCC</name>
<keyword evidence="1" id="KW-0812">Transmembrane</keyword>
<dbReference type="PANTHER" id="PTHR28008">
    <property type="entry name" value="DOMAIN PROTEIN, PUTATIVE (AFU_ORTHOLOGUE AFUA_3G10980)-RELATED"/>
    <property type="match status" value="1"/>
</dbReference>
<dbReference type="PANTHER" id="PTHR28008:SF1">
    <property type="entry name" value="DOMAIN PROTEIN, PUTATIVE (AFU_ORTHOLOGUE AFUA_3G10980)-RELATED"/>
    <property type="match status" value="1"/>
</dbReference>
<evidence type="ECO:0000259" key="2">
    <source>
        <dbReference type="Pfam" id="PF04892"/>
    </source>
</evidence>
<protein>
    <submittedName>
        <fullName evidence="3">VanZ like family protein</fullName>
    </submittedName>
</protein>
<evidence type="ECO:0000313" key="3">
    <source>
        <dbReference type="EMBL" id="SMO58580.1"/>
    </source>
</evidence>
<keyword evidence="4" id="KW-1185">Reference proteome</keyword>
<evidence type="ECO:0000256" key="1">
    <source>
        <dbReference type="SAM" id="Phobius"/>
    </source>
</evidence>
<dbReference type="Proteomes" id="UP000319040">
    <property type="component" value="Unassembled WGS sequence"/>
</dbReference>
<feature type="transmembrane region" description="Helical" evidence="1">
    <location>
        <begin position="41"/>
        <end position="58"/>
    </location>
</feature>
<dbReference type="OrthoDB" id="1524985at2"/>
<dbReference type="NCBIfam" id="NF037970">
    <property type="entry name" value="vanZ_1"/>
    <property type="match status" value="1"/>
</dbReference>
<feature type="transmembrane region" description="Helical" evidence="1">
    <location>
        <begin position="100"/>
        <end position="117"/>
    </location>
</feature>
<organism evidence="3 4">
    <name type="scientific">Saccharicrinis carchari</name>
    <dbReference type="NCBI Taxonomy" id="1168039"/>
    <lineage>
        <taxon>Bacteria</taxon>
        <taxon>Pseudomonadati</taxon>
        <taxon>Bacteroidota</taxon>
        <taxon>Bacteroidia</taxon>
        <taxon>Marinilabiliales</taxon>
        <taxon>Marinilabiliaceae</taxon>
        <taxon>Saccharicrinis</taxon>
    </lineage>
</organism>
<feature type="transmembrane region" description="Helical" evidence="1">
    <location>
        <begin position="70"/>
        <end position="88"/>
    </location>
</feature>
<dbReference type="InterPro" id="IPR006976">
    <property type="entry name" value="VanZ-like"/>
</dbReference>
<feature type="domain" description="VanZ-like" evidence="2">
    <location>
        <begin position="28"/>
        <end position="117"/>
    </location>
</feature>
<sequence length="135" mass="16279">MFLLKNYWRSVLLFIIIVFLSTINTNNLVTEEVQFFKHFDKFAHFAMYFSLSFVFFIENHKSSRPIRKRWIILDTIILGILLEFIQFLFTNYRTGNFYDAVFNTIGVLSGSALYFLLRNHRLVYKLMLFKSDYNK</sequence>
<dbReference type="Pfam" id="PF04892">
    <property type="entry name" value="VanZ"/>
    <property type="match status" value="1"/>
</dbReference>
<accession>A0A521CIQ0</accession>
<evidence type="ECO:0000313" key="4">
    <source>
        <dbReference type="Proteomes" id="UP000319040"/>
    </source>
</evidence>
<proteinExistence type="predicted"/>
<dbReference type="EMBL" id="FXTB01000003">
    <property type="protein sequence ID" value="SMO58580.1"/>
    <property type="molecule type" value="Genomic_DNA"/>
</dbReference>